<evidence type="ECO:0000256" key="2">
    <source>
        <dbReference type="ARBA" id="ARBA00022630"/>
    </source>
</evidence>
<evidence type="ECO:0000259" key="6">
    <source>
        <dbReference type="Pfam" id="PF00881"/>
    </source>
</evidence>
<keyword evidence="8" id="KW-1185">Reference proteome</keyword>
<dbReference type="PANTHER" id="PTHR43425">
    <property type="entry name" value="OXYGEN-INSENSITIVE NADPH NITROREDUCTASE"/>
    <property type="match status" value="1"/>
</dbReference>
<feature type="domain" description="Nitroreductase" evidence="6">
    <location>
        <begin position="10"/>
        <end position="165"/>
    </location>
</feature>
<accession>A0A1E5GQF2</accession>
<evidence type="ECO:0000256" key="3">
    <source>
        <dbReference type="ARBA" id="ARBA00022643"/>
    </source>
</evidence>
<dbReference type="Pfam" id="PF00881">
    <property type="entry name" value="Nitroreductase"/>
    <property type="match status" value="1"/>
</dbReference>
<dbReference type="EMBL" id="MIKB01000017">
    <property type="protein sequence ID" value="OEG14923.1"/>
    <property type="molecule type" value="Genomic_DNA"/>
</dbReference>
<dbReference type="Gene3D" id="3.40.109.10">
    <property type="entry name" value="NADH Oxidase"/>
    <property type="match status" value="1"/>
</dbReference>
<evidence type="ECO:0000256" key="4">
    <source>
        <dbReference type="ARBA" id="ARBA00023002"/>
    </source>
</evidence>
<evidence type="ECO:0000313" key="7">
    <source>
        <dbReference type="EMBL" id="OEG14923.1"/>
    </source>
</evidence>
<name>A0A1E5GQF2_9ENTE</name>
<dbReference type="AlphaFoldDB" id="A0A1E5GQF2"/>
<dbReference type="GO" id="GO:0016491">
    <property type="term" value="F:oxidoreductase activity"/>
    <property type="evidence" value="ECO:0007669"/>
    <property type="project" value="UniProtKB-UniRule"/>
</dbReference>
<dbReference type="SUPFAM" id="SSF55469">
    <property type="entry name" value="FMN-dependent nitroreductase-like"/>
    <property type="match status" value="1"/>
</dbReference>
<dbReference type="Proteomes" id="UP000094764">
    <property type="component" value="Unassembled WGS sequence"/>
</dbReference>
<evidence type="ECO:0000313" key="8">
    <source>
        <dbReference type="Proteomes" id="UP000094764"/>
    </source>
</evidence>
<reference evidence="8" key="1">
    <citation type="submission" date="2016-09" db="EMBL/GenBank/DDBJ databases">
        <authorList>
            <person name="Gulvik C.A."/>
        </authorList>
    </citation>
    <scope>NUCLEOTIDE SEQUENCE [LARGE SCALE GENOMIC DNA]</scope>
    <source>
        <strain evidence="8">LMG 26306</strain>
    </source>
</reference>
<keyword evidence="4 5" id="KW-0560">Oxidoreductase</keyword>
<dbReference type="STRING" id="903983.BCR23_11085"/>
<dbReference type="OrthoDB" id="9775805at2"/>
<comment type="similarity">
    <text evidence="1 5">Belongs to the flavin oxidoreductase frp family.</text>
</comment>
<keyword evidence="5" id="KW-0521">NADP</keyword>
<comment type="caution">
    <text evidence="7">The sequence shown here is derived from an EMBL/GenBank/DDBJ whole genome shotgun (WGS) entry which is preliminary data.</text>
</comment>
<dbReference type="RefSeq" id="WP_069635867.1">
    <property type="nucleotide sequence ID" value="NZ_JXKZ01000008.1"/>
</dbReference>
<protein>
    <recommendedName>
        <fullName evidence="6">Nitroreductase domain-containing protein</fullName>
    </recommendedName>
</protein>
<dbReference type="PIRSF" id="PIRSF005426">
    <property type="entry name" value="Frp"/>
    <property type="match status" value="1"/>
</dbReference>
<dbReference type="InterPro" id="IPR016446">
    <property type="entry name" value="Flavin_OxRdtase_Frp"/>
</dbReference>
<organism evidence="7 8">
    <name type="scientific">Enterococcus quebecensis</name>
    <dbReference type="NCBI Taxonomy" id="903983"/>
    <lineage>
        <taxon>Bacteria</taxon>
        <taxon>Bacillati</taxon>
        <taxon>Bacillota</taxon>
        <taxon>Bacilli</taxon>
        <taxon>Lactobacillales</taxon>
        <taxon>Enterococcaceae</taxon>
        <taxon>Enterococcus</taxon>
    </lineage>
</organism>
<dbReference type="InterPro" id="IPR029479">
    <property type="entry name" value="Nitroreductase"/>
</dbReference>
<proteinExistence type="inferred from homology"/>
<sequence>MNKMIEIMKDHSSHRKFDVNYELPEQDLQLIIECAKQASTYINGQFYSIIIVKDKEKRAQMVNSNPLNSHILNSSVFLLFIMDLNRSNKIFQHHHTSHDFSDNIDHLFLGSVDTALSCANAINAVESLGLGCVVVGGVRYHVDEIIDLFKLPTLTYPLFGLSIGKPIDTPVIKPRLSNDTMIFTDEYKDYSYDLISDYDLILSKNQLSESWSDSIKNYFNNDSLKEITRKGLDKQKLL</sequence>
<dbReference type="PANTHER" id="PTHR43425:SF2">
    <property type="entry name" value="OXYGEN-INSENSITIVE NADPH NITROREDUCTASE"/>
    <property type="match status" value="1"/>
</dbReference>
<keyword evidence="2 5" id="KW-0285">Flavoprotein</keyword>
<gene>
    <name evidence="7" type="ORF">BCR23_11085</name>
</gene>
<dbReference type="InterPro" id="IPR000415">
    <property type="entry name" value="Nitroreductase-like"/>
</dbReference>
<keyword evidence="3 5" id="KW-0288">FMN</keyword>
<evidence type="ECO:0000256" key="5">
    <source>
        <dbReference type="PIRNR" id="PIRNR005426"/>
    </source>
</evidence>
<evidence type="ECO:0000256" key="1">
    <source>
        <dbReference type="ARBA" id="ARBA00008366"/>
    </source>
</evidence>